<evidence type="ECO:0000259" key="6">
    <source>
        <dbReference type="PROSITE" id="PS50827"/>
    </source>
</evidence>
<dbReference type="EMBL" id="JAKWFO010000005">
    <property type="protein sequence ID" value="KAI9636456.1"/>
    <property type="molecule type" value="Genomic_DNA"/>
</dbReference>
<feature type="domain" description="DDT" evidence="6">
    <location>
        <begin position="464"/>
        <end position="527"/>
    </location>
</feature>
<dbReference type="InterPro" id="IPR028941">
    <property type="entry name" value="WHIM2_dom"/>
</dbReference>
<name>A0AA38HA22_9TREE</name>
<comment type="subcellular location">
    <subcellularLocation>
        <location evidence="1 3">Nucleus</location>
    </subcellularLocation>
</comment>
<feature type="region of interest" description="Disordered" evidence="5">
    <location>
        <begin position="624"/>
        <end position="646"/>
    </location>
</feature>
<feature type="coiled-coil region" evidence="4">
    <location>
        <begin position="846"/>
        <end position="873"/>
    </location>
</feature>
<evidence type="ECO:0000256" key="4">
    <source>
        <dbReference type="SAM" id="Coils"/>
    </source>
</evidence>
<dbReference type="GO" id="GO:0000785">
    <property type="term" value="C:chromatin"/>
    <property type="evidence" value="ECO:0007669"/>
    <property type="project" value="UniProtKB-ARBA"/>
</dbReference>
<evidence type="ECO:0000313" key="9">
    <source>
        <dbReference type="Proteomes" id="UP001164286"/>
    </source>
</evidence>
<feature type="compositionally biased region" description="Polar residues" evidence="5">
    <location>
        <begin position="627"/>
        <end position="639"/>
    </location>
</feature>
<feature type="compositionally biased region" description="Basic and acidic residues" evidence="5">
    <location>
        <begin position="414"/>
        <end position="423"/>
    </location>
</feature>
<feature type="region of interest" description="Disordered" evidence="5">
    <location>
        <begin position="709"/>
        <end position="821"/>
    </location>
</feature>
<sequence length="1087" mass="121164">MPLLKRKPVLYHPLPSLAAILQPLGSSSIAISLAGTAAAPAESEFASLAPSLPPIPADAPDEDAQLDRLLSLFKDDLGANEASTSGDKKKGKAVNVIVNGTGYEAPEGSAGGEEWRIWDRECFYVEETGEIFTDYESYCNRLQFLSLPLYSCEVTGKSALAYPTALASEQREARLLHTRFPSQLKRPVLSACQFQIEGKLDALADKIYERFVNRFFDEEKVFVDVDGDKYLARIIRTFPPKTNSASTPSKTAGPYHALASQLDLPNEEVIRRDDPMAYFYNVRLIEEGAPGKWEGSVMEVKADKISRDRINFSRAILKRFIRDCIHRDAAVYSPWLLKKAVALRYNLPVEMSEEVRRHIQGYKERQMEKRKREREERLGLHAPEEAVVEEEMPAAKKKRKSVKKEGVSAADEAAEARRAEEERRKKRPLKVPTEDLLVEYNADRDASAGRIGMRPFASKELPFGDQFEQFLMTWSFLNVLGAPLNLSPFTLDDFESSLYHTDPSTPAPLLTEIHACLLNTLVADLSAGNEPVRPLKYTGKSTSDDIESDTDYWEGKKGTTTETLKPIAEPLSTLWKSRELPARDGRKGWQESLVGCLWDRATLDTLPSYLDNILHLTFEDKPAPTRPTWSTGPAATSGPQGLILSRPDKRYPTLHFTHKLDIIRFLIELAGQTAVVRDYLEESTTKLTEVRKEQMDVKRDWKRIQAEKAELEPKEIKPDEDEPMNGDGDLSVTVKGDPASRSPSVRGKANGTARPPKSNHTNEADEDELDDTPTPRLGDDDVDTFSAPPASSPISELDEEDEPETSGAARRKAMAAAAAERSAQAVERKVALNKQRAVDKEKKAGSRHVTAEKKRLADEAEAVERRLRELEYEFRAAIYTLRARPLGLDRYGNKVWWMDGLGSAPLGANGAAEGKAGAAVWGTGRVYLQGPDEGEVDMLRLAAGQALAHHWGAGRGADGQKWEVDPAEAELKKEDLEQRRIREEGDGRLGPGEWAVYDTPEALASFISYLNPRGNRELALIKIFKQWLPDIEAGMKRRRVITGLEEAEGEEGAARRVIKTRKATGEEEGWMNWKVSSLSLKDGHLAD</sequence>
<feature type="region of interest" description="Disordered" evidence="5">
    <location>
        <begin position="388"/>
        <end position="427"/>
    </location>
</feature>
<dbReference type="InterPro" id="IPR018501">
    <property type="entry name" value="DDT_dom"/>
</dbReference>
<dbReference type="GO" id="GO:0000781">
    <property type="term" value="C:chromosome, telomeric region"/>
    <property type="evidence" value="ECO:0007669"/>
    <property type="project" value="GOC"/>
</dbReference>
<organism evidence="8 9">
    <name type="scientific">Dioszegia hungarica</name>
    <dbReference type="NCBI Taxonomy" id="4972"/>
    <lineage>
        <taxon>Eukaryota</taxon>
        <taxon>Fungi</taxon>
        <taxon>Dikarya</taxon>
        <taxon>Basidiomycota</taxon>
        <taxon>Agaricomycotina</taxon>
        <taxon>Tremellomycetes</taxon>
        <taxon>Tremellales</taxon>
        <taxon>Bulleribasidiaceae</taxon>
        <taxon>Dioszegia</taxon>
    </lineage>
</organism>
<evidence type="ECO:0000256" key="2">
    <source>
        <dbReference type="ARBA" id="ARBA00023242"/>
    </source>
</evidence>
<dbReference type="Pfam" id="PF15613">
    <property type="entry name" value="WSD"/>
    <property type="match status" value="1"/>
</dbReference>
<dbReference type="Proteomes" id="UP001164286">
    <property type="component" value="Unassembled WGS sequence"/>
</dbReference>
<comment type="caution">
    <text evidence="8">The sequence shown here is derived from an EMBL/GenBank/DDBJ whole genome shotgun (WGS) entry which is preliminary data.</text>
</comment>
<protein>
    <recommendedName>
        <fullName evidence="10">WAC domain-containing protein</fullName>
    </recommendedName>
</protein>
<dbReference type="InterPro" id="IPR013136">
    <property type="entry name" value="WSTF_Acf1_Cbp146"/>
</dbReference>
<reference evidence="8" key="1">
    <citation type="journal article" date="2022" name="G3 (Bethesda)">
        <title>High quality genome of the basidiomycete yeast Dioszegia hungarica PDD-24b-2 isolated from cloud water.</title>
        <authorList>
            <person name="Jarrige D."/>
            <person name="Haridas S."/>
            <person name="Bleykasten-Grosshans C."/>
            <person name="Joly M."/>
            <person name="Nadalig T."/>
            <person name="Sancelme M."/>
            <person name="Vuilleumier S."/>
            <person name="Grigoriev I.V."/>
            <person name="Amato P."/>
            <person name="Bringel F."/>
        </authorList>
    </citation>
    <scope>NUCLEOTIDE SEQUENCE</scope>
    <source>
        <strain evidence="8">PDD-24b-2</strain>
    </source>
</reference>
<dbReference type="PROSITE" id="PS50827">
    <property type="entry name" value="DDT"/>
    <property type="match status" value="1"/>
</dbReference>
<dbReference type="GeneID" id="77726101"/>
<dbReference type="Pfam" id="PF02791">
    <property type="entry name" value="DDT"/>
    <property type="match status" value="1"/>
</dbReference>
<dbReference type="AlphaFoldDB" id="A0AA38HA22"/>
<keyword evidence="2 3" id="KW-0539">Nucleus</keyword>
<evidence type="ECO:0000259" key="7">
    <source>
        <dbReference type="PROSITE" id="PS51136"/>
    </source>
</evidence>
<dbReference type="Pfam" id="PF10537">
    <property type="entry name" value="WAC_Acf1_DNA_bd"/>
    <property type="match status" value="1"/>
</dbReference>
<gene>
    <name evidence="8" type="ORF">MKK02DRAFT_24491</name>
</gene>
<dbReference type="PANTHER" id="PTHR32075">
    <property type="entry name" value="ISWI CHROMATIN-REMODELING COMPLEX SUBUNIT YPL216W-RELATED"/>
    <property type="match status" value="1"/>
</dbReference>
<evidence type="ECO:0000313" key="8">
    <source>
        <dbReference type="EMBL" id="KAI9636456.1"/>
    </source>
</evidence>
<evidence type="ECO:0008006" key="10">
    <source>
        <dbReference type="Google" id="ProtNLM"/>
    </source>
</evidence>
<keyword evidence="9" id="KW-1185">Reference proteome</keyword>
<dbReference type="SMART" id="SM00571">
    <property type="entry name" value="DDT"/>
    <property type="match status" value="1"/>
</dbReference>
<dbReference type="RefSeq" id="XP_052946233.1">
    <property type="nucleotide sequence ID" value="XM_053086900.1"/>
</dbReference>
<evidence type="ECO:0000256" key="1">
    <source>
        <dbReference type="ARBA" id="ARBA00004123"/>
    </source>
</evidence>
<keyword evidence="4" id="KW-0175">Coiled coil</keyword>
<dbReference type="GO" id="GO:0031509">
    <property type="term" value="P:subtelomeric heterochromatin formation"/>
    <property type="evidence" value="ECO:0007669"/>
    <property type="project" value="TreeGrafter"/>
</dbReference>
<evidence type="ECO:0000256" key="3">
    <source>
        <dbReference type="PROSITE-ProRule" id="PRU00475"/>
    </source>
</evidence>
<feature type="domain" description="WAC" evidence="7">
    <location>
        <begin position="120"/>
        <end position="229"/>
    </location>
</feature>
<evidence type="ECO:0000256" key="5">
    <source>
        <dbReference type="SAM" id="MobiDB-lite"/>
    </source>
</evidence>
<dbReference type="PANTHER" id="PTHR32075:SF6">
    <property type="entry name" value="ISWI CHROMATIN-REMODELING COMPLEX SUBUNIT YPL216W-RELATED"/>
    <property type="match status" value="1"/>
</dbReference>
<dbReference type="GO" id="GO:0005634">
    <property type="term" value="C:nucleus"/>
    <property type="evidence" value="ECO:0007669"/>
    <property type="project" value="UniProtKB-SubCell"/>
</dbReference>
<accession>A0AA38HA22</accession>
<dbReference type="PROSITE" id="PS51136">
    <property type="entry name" value="WAC"/>
    <property type="match status" value="1"/>
</dbReference>
<proteinExistence type="predicted"/>